<evidence type="ECO:0000313" key="7">
    <source>
        <dbReference type="EMBL" id="WNG49306.1"/>
    </source>
</evidence>
<dbReference type="InterPro" id="IPR012506">
    <property type="entry name" value="TMEM86B-like"/>
</dbReference>
<sequence length="234" mass="25540">MRFRTAPWTLGLAVMGGLGVAAFLSGIWLQLFWLRLASKAVPLLCLTVWLWPPRDRYTRWIAAGLTLSLVGDLVLEAREDLFLLALGAFLLAHVAYVAAYLTASRTPRWILGVPILVSGAGIWWFLRPGLGSLALPVGVYVAVICTMIWRATALVGTEGLARREQWAALMGALCFGLSDTLLAFRMFVHPIEGMSYAIILLYWAGQLGIALSAVPSTVPNNERGVAQPSFRQAT</sequence>
<proteinExistence type="inferred from homology"/>
<dbReference type="PANTHER" id="PTHR31885:SF6">
    <property type="entry name" value="GH04784P"/>
    <property type="match status" value="1"/>
</dbReference>
<feature type="transmembrane region" description="Helical" evidence="6">
    <location>
        <begin position="82"/>
        <end position="103"/>
    </location>
</feature>
<dbReference type="Pfam" id="PF07947">
    <property type="entry name" value="YhhN"/>
    <property type="match status" value="1"/>
</dbReference>
<comment type="subcellular location">
    <subcellularLocation>
        <location evidence="1">Membrane</location>
        <topology evidence="1">Multi-pass membrane protein</topology>
    </subcellularLocation>
</comment>
<keyword evidence="4 6" id="KW-1133">Transmembrane helix</keyword>
<evidence type="ECO:0000256" key="2">
    <source>
        <dbReference type="ARBA" id="ARBA00007375"/>
    </source>
</evidence>
<organism evidence="7 8">
    <name type="scientific">Archangium minus</name>
    <dbReference type="NCBI Taxonomy" id="83450"/>
    <lineage>
        <taxon>Bacteria</taxon>
        <taxon>Pseudomonadati</taxon>
        <taxon>Myxococcota</taxon>
        <taxon>Myxococcia</taxon>
        <taxon>Myxococcales</taxon>
        <taxon>Cystobacterineae</taxon>
        <taxon>Archangiaceae</taxon>
        <taxon>Archangium</taxon>
    </lineage>
</organism>
<keyword evidence="8" id="KW-1185">Reference proteome</keyword>
<evidence type="ECO:0000256" key="3">
    <source>
        <dbReference type="ARBA" id="ARBA00022692"/>
    </source>
</evidence>
<feature type="transmembrane region" description="Helical" evidence="6">
    <location>
        <begin position="133"/>
        <end position="153"/>
    </location>
</feature>
<evidence type="ECO:0000256" key="1">
    <source>
        <dbReference type="ARBA" id="ARBA00004141"/>
    </source>
</evidence>
<dbReference type="PANTHER" id="PTHR31885">
    <property type="entry name" value="GH04784P"/>
    <property type="match status" value="1"/>
</dbReference>
<name>A0ABY9X1M9_9BACT</name>
<feature type="transmembrane region" description="Helical" evidence="6">
    <location>
        <begin position="109"/>
        <end position="126"/>
    </location>
</feature>
<evidence type="ECO:0000256" key="6">
    <source>
        <dbReference type="SAM" id="Phobius"/>
    </source>
</evidence>
<reference evidence="7 8" key="1">
    <citation type="submission" date="2019-08" db="EMBL/GenBank/DDBJ databases">
        <title>Archangium and Cystobacter genomes.</title>
        <authorList>
            <person name="Chen I.-C.K."/>
            <person name="Wielgoss S."/>
        </authorList>
    </citation>
    <scope>NUCLEOTIDE SEQUENCE [LARGE SCALE GENOMIC DNA]</scope>
    <source>
        <strain evidence="7 8">Cbm 6</strain>
    </source>
</reference>
<evidence type="ECO:0000256" key="5">
    <source>
        <dbReference type="ARBA" id="ARBA00023136"/>
    </source>
</evidence>
<dbReference type="Proteomes" id="UP001611383">
    <property type="component" value="Chromosome"/>
</dbReference>
<dbReference type="EMBL" id="CP043494">
    <property type="protein sequence ID" value="WNG49306.1"/>
    <property type="molecule type" value="Genomic_DNA"/>
</dbReference>
<accession>A0ABY9X1M9</accession>
<evidence type="ECO:0000256" key="4">
    <source>
        <dbReference type="ARBA" id="ARBA00022989"/>
    </source>
</evidence>
<protein>
    <submittedName>
        <fullName evidence="7">Lysoplasmalogenase</fullName>
    </submittedName>
</protein>
<feature type="transmembrane region" description="Helical" evidence="6">
    <location>
        <begin position="196"/>
        <end position="214"/>
    </location>
</feature>
<evidence type="ECO:0000313" key="8">
    <source>
        <dbReference type="Proteomes" id="UP001611383"/>
    </source>
</evidence>
<feature type="transmembrane region" description="Helical" evidence="6">
    <location>
        <begin position="6"/>
        <end position="25"/>
    </location>
</feature>
<keyword evidence="5 6" id="KW-0472">Membrane</keyword>
<comment type="similarity">
    <text evidence="2">Belongs to the TMEM86 family.</text>
</comment>
<dbReference type="RefSeq" id="WP_395807054.1">
    <property type="nucleotide sequence ID" value="NZ_CP043494.1"/>
</dbReference>
<keyword evidence="3 6" id="KW-0812">Transmembrane</keyword>
<gene>
    <name evidence="7" type="ORF">F0U60_38185</name>
</gene>
<feature type="transmembrane region" description="Helical" evidence="6">
    <location>
        <begin position="165"/>
        <end position="184"/>
    </location>
</feature>